<name>A0A914SA20_PAREQ</name>
<proteinExistence type="predicted"/>
<accession>A0A914SA20</accession>
<reference evidence="2" key="1">
    <citation type="submission" date="2022-11" db="UniProtKB">
        <authorList>
            <consortium name="WormBaseParasite"/>
        </authorList>
    </citation>
    <scope>IDENTIFICATION</scope>
</reference>
<organism evidence="1 2">
    <name type="scientific">Parascaris equorum</name>
    <name type="common">Equine roundworm</name>
    <dbReference type="NCBI Taxonomy" id="6256"/>
    <lineage>
        <taxon>Eukaryota</taxon>
        <taxon>Metazoa</taxon>
        <taxon>Ecdysozoa</taxon>
        <taxon>Nematoda</taxon>
        <taxon>Chromadorea</taxon>
        <taxon>Rhabditida</taxon>
        <taxon>Spirurina</taxon>
        <taxon>Ascaridomorpha</taxon>
        <taxon>Ascaridoidea</taxon>
        <taxon>Ascarididae</taxon>
        <taxon>Parascaris</taxon>
    </lineage>
</organism>
<protein>
    <submittedName>
        <fullName evidence="2">Uncharacterized protein</fullName>
    </submittedName>
</protein>
<sequence>MILNCSGDVSDDLAYFDVAESLTADSMLASASHGSDYSVLRLDRAQDDLSSFKKRIDANAEEQREHADLMAGLQRKVSQPTALRNYFGSILNKVCE</sequence>
<evidence type="ECO:0000313" key="2">
    <source>
        <dbReference type="WBParaSite" id="PEQ_0001410301-mRNA-1"/>
    </source>
</evidence>
<keyword evidence="1" id="KW-1185">Reference proteome</keyword>
<evidence type="ECO:0000313" key="1">
    <source>
        <dbReference type="Proteomes" id="UP000887564"/>
    </source>
</evidence>
<dbReference type="WBParaSite" id="PEQ_0001410301-mRNA-1">
    <property type="protein sequence ID" value="PEQ_0001410301-mRNA-1"/>
    <property type="gene ID" value="PEQ_0001410301"/>
</dbReference>
<dbReference type="AlphaFoldDB" id="A0A914SA20"/>
<dbReference type="Proteomes" id="UP000887564">
    <property type="component" value="Unplaced"/>
</dbReference>